<dbReference type="InterPro" id="IPR014989">
    <property type="entry name" value="DUF1839"/>
</dbReference>
<dbReference type="Proteomes" id="UP000323522">
    <property type="component" value="Chromosome"/>
</dbReference>
<evidence type="ECO:0000313" key="1">
    <source>
        <dbReference type="EMBL" id="MET3605403.1"/>
    </source>
</evidence>
<sequence>MLPPPATAARLCLINGLEHGITVPLDTRQRLWPQGSGVLDPWLSLLAALRLDVHAVLGHVLAIDWLDDQWSEPRPPAEDLRRLHGLEPHALTLWRPLADHLHEQLGAGRLVMLEADAWWLPDTDGQDYRRQHRRTPLIVNDFDATQRRLGYFHHDGYFHLQDEDFDGLMQAGLQGDGSLAPSATAIELRGLVRRPPETLRHLARQLLERHLERIPTRHPLRRWQRRSQAELDALVRQRDVEGCRRWLDCGIARLGASAELAAIHLRWLSGEDSGSAHLLQAADALRQLAVLARAAQLKAQRAVQQGQPVDLAALSERMARHWSRAMALLGAGAIVIEDLA</sequence>
<evidence type="ECO:0000313" key="4">
    <source>
        <dbReference type="Proteomes" id="UP001549111"/>
    </source>
</evidence>
<accession>A0A5C1Q102</accession>
<name>A0A5C1Q102_9BURK</name>
<proteinExistence type="predicted"/>
<dbReference type="Proteomes" id="UP001549111">
    <property type="component" value="Unassembled WGS sequence"/>
</dbReference>
<dbReference type="Pfam" id="PF08893">
    <property type="entry name" value="DUF1839"/>
    <property type="match status" value="1"/>
</dbReference>
<protein>
    <submittedName>
        <fullName evidence="2">DUF1839 family protein</fullName>
    </submittedName>
</protein>
<dbReference type="RefSeq" id="WP_149503323.1">
    <property type="nucleotide sequence ID" value="NZ_CP035708.1"/>
</dbReference>
<reference evidence="2 3" key="1">
    <citation type="submission" date="2019-02" db="EMBL/GenBank/DDBJ databases">
        <title>Complete Genome Sequence and Methylome Analysis of Sphaerotilus natans subsp. sulfidivorans D-507.</title>
        <authorList>
            <person name="Fomenkov A."/>
            <person name="Gridneva E."/>
            <person name="Smolyakov D."/>
            <person name="Dubinina G."/>
            <person name="Vincze T."/>
            <person name="Grabovich M."/>
            <person name="Roberts R.J."/>
        </authorList>
    </citation>
    <scope>NUCLEOTIDE SEQUENCE [LARGE SCALE GENOMIC DNA]</scope>
    <source>
        <strain evidence="2 3">D-507</strain>
    </source>
</reference>
<dbReference type="AlphaFoldDB" id="A0A5C1Q102"/>
<dbReference type="OrthoDB" id="4371620at2"/>
<keyword evidence="4" id="KW-1185">Reference proteome</keyword>
<evidence type="ECO:0000313" key="3">
    <source>
        <dbReference type="Proteomes" id="UP000323522"/>
    </source>
</evidence>
<evidence type="ECO:0000313" key="2">
    <source>
        <dbReference type="EMBL" id="QEN00599.1"/>
    </source>
</evidence>
<gene>
    <name evidence="1" type="ORF">ABIC99_003232</name>
    <name evidence="2" type="ORF">EWH46_07285</name>
</gene>
<dbReference type="EMBL" id="JBEPLS010000016">
    <property type="protein sequence ID" value="MET3605403.1"/>
    <property type="molecule type" value="Genomic_DNA"/>
</dbReference>
<dbReference type="KEGG" id="snn:EWH46_07285"/>
<reference evidence="1 4" key="2">
    <citation type="submission" date="2024-06" db="EMBL/GenBank/DDBJ databases">
        <title>Genomic Encyclopedia of Type Strains, Phase IV (KMG-IV): sequencing the most valuable type-strain genomes for metagenomic binning, comparative biology and taxonomic classification.</title>
        <authorList>
            <person name="Goeker M."/>
        </authorList>
    </citation>
    <scope>NUCLEOTIDE SEQUENCE [LARGE SCALE GENOMIC DNA]</scope>
    <source>
        <strain evidence="1 4">D-501</strain>
    </source>
</reference>
<dbReference type="EMBL" id="CP035708">
    <property type="protein sequence ID" value="QEN00599.1"/>
    <property type="molecule type" value="Genomic_DNA"/>
</dbReference>
<organism evidence="2 3">
    <name type="scientific">Sphaerotilus sulfidivorans</name>
    <dbReference type="NCBI Taxonomy" id="639200"/>
    <lineage>
        <taxon>Bacteria</taxon>
        <taxon>Pseudomonadati</taxon>
        <taxon>Pseudomonadota</taxon>
        <taxon>Betaproteobacteria</taxon>
        <taxon>Burkholderiales</taxon>
        <taxon>Sphaerotilaceae</taxon>
        <taxon>Sphaerotilus</taxon>
    </lineage>
</organism>